<gene>
    <name evidence="3" type="ORF">H9862_03020</name>
</gene>
<name>A0A9D1VB23_9BACT</name>
<reference evidence="3" key="1">
    <citation type="journal article" date="2021" name="PeerJ">
        <title>Extensive microbial diversity within the chicken gut microbiome revealed by metagenomics and culture.</title>
        <authorList>
            <person name="Gilroy R."/>
            <person name="Ravi A."/>
            <person name="Getino M."/>
            <person name="Pursley I."/>
            <person name="Horton D.L."/>
            <person name="Alikhan N.F."/>
            <person name="Baker D."/>
            <person name="Gharbi K."/>
            <person name="Hall N."/>
            <person name="Watson M."/>
            <person name="Adriaenssens E.M."/>
            <person name="Foster-Nyarko E."/>
            <person name="Jarju S."/>
            <person name="Secka A."/>
            <person name="Antonio M."/>
            <person name="Oren A."/>
            <person name="Chaudhuri R.R."/>
            <person name="La Ragione R."/>
            <person name="Hildebrand F."/>
            <person name="Pallen M.J."/>
        </authorList>
    </citation>
    <scope>NUCLEOTIDE SEQUENCE</scope>
    <source>
        <strain evidence="3">14975</strain>
    </source>
</reference>
<dbReference type="InterPro" id="IPR006597">
    <property type="entry name" value="Sel1-like"/>
</dbReference>
<keyword evidence="2" id="KW-0732">Signal</keyword>
<accession>A0A9D1VB23</accession>
<comment type="caution">
    <text evidence="3">The sequence shown here is derived from an EMBL/GenBank/DDBJ whole genome shotgun (WGS) entry which is preliminary data.</text>
</comment>
<dbReference type="AlphaFoldDB" id="A0A9D1VB23"/>
<feature type="signal peptide" evidence="2">
    <location>
        <begin position="1"/>
        <end position="20"/>
    </location>
</feature>
<organism evidence="3 4">
    <name type="scientific">Candidatus Akkermansia intestinigallinarum</name>
    <dbReference type="NCBI Taxonomy" id="2838431"/>
    <lineage>
        <taxon>Bacteria</taxon>
        <taxon>Pseudomonadati</taxon>
        <taxon>Verrucomicrobiota</taxon>
        <taxon>Verrucomicrobiia</taxon>
        <taxon>Verrucomicrobiales</taxon>
        <taxon>Akkermansiaceae</taxon>
        <taxon>Akkermansia</taxon>
    </lineage>
</organism>
<dbReference type="PANTHER" id="PTHR11102:SF160">
    <property type="entry name" value="ERAD-ASSOCIATED E3 UBIQUITIN-PROTEIN LIGASE COMPONENT HRD3"/>
    <property type="match status" value="1"/>
</dbReference>
<evidence type="ECO:0000256" key="2">
    <source>
        <dbReference type="SAM" id="SignalP"/>
    </source>
</evidence>
<reference evidence="3" key="2">
    <citation type="submission" date="2021-04" db="EMBL/GenBank/DDBJ databases">
        <authorList>
            <person name="Gilroy R."/>
        </authorList>
    </citation>
    <scope>NUCLEOTIDE SEQUENCE</scope>
    <source>
        <strain evidence="3">14975</strain>
    </source>
</reference>
<protein>
    <recommendedName>
        <fullName evidence="5">Sel1 repeat family protein</fullName>
    </recommendedName>
</protein>
<evidence type="ECO:0008006" key="5">
    <source>
        <dbReference type="Google" id="ProtNLM"/>
    </source>
</evidence>
<dbReference type="SUPFAM" id="SSF81901">
    <property type="entry name" value="HCP-like"/>
    <property type="match status" value="1"/>
</dbReference>
<evidence type="ECO:0000313" key="3">
    <source>
        <dbReference type="EMBL" id="HIX19559.1"/>
    </source>
</evidence>
<dbReference type="InterPro" id="IPR011990">
    <property type="entry name" value="TPR-like_helical_dom_sf"/>
</dbReference>
<sequence>MKHSAFTMMVALLSAPMVFAAEEPEQQAPMPASEQPAAAQNAGCPEGAACADEAWLQVESVTIAAENGDPLAQYTLAWLTETGQGGMEADAEKAQELYAKALPGLKAAADGGHADACLALAAMYGMGKGVEADAETAASYAARAAECCAEAPKAPNCCAKGGTCCKGREGKSADGGKARGCKGGKGKGGKPACCDKAGACAPAEDGASGAPAPQGAH</sequence>
<dbReference type="InterPro" id="IPR050767">
    <property type="entry name" value="Sel1_AlgK"/>
</dbReference>
<dbReference type="Gene3D" id="1.25.40.10">
    <property type="entry name" value="Tetratricopeptide repeat domain"/>
    <property type="match status" value="1"/>
</dbReference>
<feature type="chain" id="PRO_5039477070" description="Sel1 repeat family protein" evidence="2">
    <location>
        <begin position="21"/>
        <end position="217"/>
    </location>
</feature>
<dbReference type="Proteomes" id="UP000823964">
    <property type="component" value="Unassembled WGS sequence"/>
</dbReference>
<evidence type="ECO:0000313" key="4">
    <source>
        <dbReference type="Proteomes" id="UP000823964"/>
    </source>
</evidence>
<evidence type="ECO:0000256" key="1">
    <source>
        <dbReference type="SAM" id="MobiDB-lite"/>
    </source>
</evidence>
<dbReference type="SMART" id="SM00671">
    <property type="entry name" value="SEL1"/>
    <property type="match status" value="2"/>
</dbReference>
<dbReference type="PANTHER" id="PTHR11102">
    <property type="entry name" value="SEL-1-LIKE PROTEIN"/>
    <property type="match status" value="1"/>
</dbReference>
<dbReference type="EMBL" id="DXFQ01000050">
    <property type="protein sequence ID" value="HIX19559.1"/>
    <property type="molecule type" value="Genomic_DNA"/>
</dbReference>
<proteinExistence type="predicted"/>
<feature type="region of interest" description="Disordered" evidence="1">
    <location>
        <begin position="24"/>
        <end position="44"/>
    </location>
</feature>